<evidence type="ECO:0000256" key="1">
    <source>
        <dbReference type="SAM" id="MobiDB-lite"/>
    </source>
</evidence>
<accession>A0A7S0IL03</accession>
<proteinExistence type="predicted"/>
<feature type="domain" description="AB hydrolase-1" evidence="2">
    <location>
        <begin position="154"/>
        <end position="445"/>
    </location>
</feature>
<dbReference type="Gene3D" id="3.40.50.1820">
    <property type="entry name" value="alpha/beta hydrolase"/>
    <property type="match status" value="1"/>
</dbReference>
<dbReference type="SUPFAM" id="SSF53474">
    <property type="entry name" value="alpha/beta-Hydrolases"/>
    <property type="match status" value="1"/>
</dbReference>
<protein>
    <recommendedName>
        <fullName evidence="2">AB hydrolase-1 domain-containing protein</fullName>
    </recommendedName>
</protein>
<name>A0A7S0IL03_MICPS</name>
<feature type="region of interest" description="Disordered" evidence="1">
    <location>
        <begin position="1"/>
        <end position="59"/>
    </location>
</feature>
<gene>
    <name evidence="3" type="ORF">MCOM1403_LOCUS10873</name>
</gene>
<reference evidence="3" key="1">
    <citation type="submission" date="2021-01" db="EMBL/GenBank/DDBJ databases">
        <authorList>
            <person name="Corre E."/>
            <person name="Pelletier E."/>
            <person name="Niang G."/>
            <person name="Scheremetjew M."/>
            <person name="Finn R."/>
            <person name="Kale V."/>
            <person name="Holt S."/>
            <person name="Cochrane G."/>
            <person name="Meng A."/>
            <person name="Brown T."/>
            <person name="Cohen L."/>
        </authorList>
    </citation>
    <scope>NUCLEOTIDE SEQUENCE</scope>
    <source>
        <strain evidence="3">CCMP1723</strain>
    </source>
</reference>
<feature type="compositionally biased region" description="Low complexity" evidence="1">
    <location>
        <begin position="14"/>
        <end position="39"/>
    </location>
</feature>
<dbReference type="EMBL" id="HBEQ01013509">
    <property type="protein sequence ID" value="CAD8524603.1"/>
    <property type="molecule type" value="Transcribed_RNA"/>
</dbReference>
<evidence type="ECO:0000313" key="3">
    <source>
        <dbReference type="EMBL" id="CAD8524603.1"/>
    </source>
</evidence>
<organism evidence="3">
    <name type="scientific">Micromonas pusilla</name>
    <name type="common">Picoplanktonic green alga</name>
    <name type="synonym">Chromulina pusilla</name>
    <dbReference type="NCBI Taxonomy" id="38833"/>
    <lineage>
        <taxon>Eukaryota</taxon>
        <taxon>Viridiplantae</taxon>
        <taxon>Chlorophyta</taxon>
        <taxon>Mamiellophyceae</taxon>
        <taxon>Mamiellales</taxon>
        <taxon>Mamiellaceae</taxon>
        <taxon>Micromonas</taxon>
    </lineage>
</organism>
<dbReference type="InterPro" id="IPR029058">
    <property type="entry name" value="AB_hydrolase_fold"/>
</dbReference>
<feature type="region of interest" description="Disordered" evidence="1">
    <location>
        <begin position="190"/>
        <end position="212"/>
    </location>
</feature>
<evidence type="ECO:0000259" key="2">
    <source>
        <dbReference type="Pfam" id="PF00561"/>
    </source>
</evidence>
<dbReference type="InterPro" id="IPR000073">
    <property type="entry name" value="AB_hydrolase_1"/>
</dbReference>
<dbReference type="PANTHER" id="PTHR43689">
    <property type="entry name" value="HYDROLASE"/>
    <property type="match status" value="1"/>
</dbReference>
<dbReference type="PANTHER" id="PTHR43689:SF56">
    <property type="entry name" value="AB HYDROLASE-1 DOMAIN-CONTAINING PROTEIN"/>
    <property type="match status" value="1"/>
</dbReference>
<dbReference type="PROSITE" id="PS51257">
    <property type="entry name" value="PROKAR_LIPOPROTEIN"/>
    <property type="match status" value="1"/>
</dbReference>
<sequence>MRVASSVAAHRPTRTSVRASSSGRATSSTSSTSGCRPRSVGPTRRASHRHRTAPPRAAKDDLLADLVSALATQARDKIQKDFNELVVEPFADPDPGPLPDLVPPSQLADPDSKFVAVDVRGTRVVVHYKEHVVRDEPGDGDADGKGSTDDGVDALVCLHGANGSEFSFRRLLPRVAAAAPGTRCIAFDRPPYGLSTRPDPPGRWSGDGSGDASSSSGVDFAYTAAGQAELTLALMDALGVRTAALLGHSAGAPVALDAALIAPERVRSYIAVAPAVFLGEPPGEKDEDGNAKKGGGGGGIKLPLDRQLRFAWFRFLVSQDGPGLNVVRGSVRRQMAAIEEGRAYADLPPDTKAAYTRPTRTENWDVGLLQLFRGGSFGGDGERLRGEMPKLAANGVKVAIVVGEKDRTTPPPLSEALRDACVDAGVGDVRYELMPMASHLPMEEEAGGVRERFEAIVVDVVSAL</sequence>
<dbReference type="AlphaFoldDB" id="A0A7S0IL03"/>
<dbReference type="Pfam" id="PF00561">
    <property type="entry name" value="Abhydrolase_1"/>
    <property type="match status" value="1"/>
</dbReference>